<evidence type="ECO:0000313" key="5">
    <source>
        <dbReference type="Proteomes" id="UP000250235"/>
    </source>
</evidence>
<dbReference type="InterPro" id="IPR011989">
    <property type="entry name" value="ARM-like"/>
</dbReference>
<dbReference type="InterPro" id="IPR011990">
    <property type="entry name" value="TPR-like_helical_dom_sf"/>
</dbReference>
<keyword evidence="5" id="KW-1185">Reference proteome</keyword>
<feature type="compositionally biased region" description="Basic residues" evidence="2">
    <location>
        <begin position="581"/>
        <end position="593"/>
    </location>
</feature>
<sequence>MREQDSPIRRAATKEYLKGIPSLDSEELILVVSSLWNIAMTRPNDQDLPSLGVFECMADLIKKGLHDRTWLLTHQNIYIPYYAAHIIGSYTMNEVESAVRAVDSGVIPPLLELLGGKMSWVEQRVAVRALGHLASYEMTFEAVQAYEDEIIKLSMHLASSCLEVVYNMFVGVKTRRRARYHVNLLTRGVEGIEMENQKAEEWASQLQCWSIHLLNCFAIKGRSLNLICKQEFLKDLCEMWGGLVNQSSPAGVGLIRILCYSELGRESISESRHVIENLCHLSRSSDDWQYMGIDCLLLLLKDPKTRHKVFDVAASYIIDLFELRNLGNRSNVGEGITRALVNNFKHHQNSEIENPSVRKAIKELRSLKVDKRKREQTMSSENLEEIRVMVNVLKQEGNHMFFLGQIEEAKLKYTEALELCQSMHRNARVALLSNRAQCSLLLRNPDSAISDATRALCLCSPPNTHAKSLWYRSQAYDMIGMSKESLLDCITFINLCIKMNTENRLKIPYYAVRMISKQMDSTWIFRAARLKALRTYRRVREKENKEKEGVQQRNKNYNISGLSTILEEPFPGNDGCERKRIEKAKRRSKLISS</sequence>
<dbReference type="SUPFAM" id="SSF48452">
    <property type="entry name" value="TPR-like"/>
    <property type="match status" value="1"/>
</dbReference>
<dbReference type="AlphaFoldDB" id="A0A2Z7DAT8"/>
<dbReference type="Proteomes" id="UP000250235">
    <property type="component" value="Unassembled WGS sequence"/>
</dbReference>
<evidence type="ECO:0000313" key="4">
    <source>
        <dbReference type="EMBL" id="KZV56203.1"/>
    </source>
</evidence>
<accession>A0A2Z7DAT8</accession>
<dbReference type="Pfam" id="PF26524">
    <property type="entry name" value="ARM_7"/>
    <property type="match status" value="1"/>
</dbReference>
<name>A0A2Z7DAT8_9LAMI</name>
<protein>
    <submittedName>
        <fullName evidence="4">ARM-repeat/Tetratricopeptide repeat-like protein</fullName>
    </submittedName>
</protein>
<reference evidence="4 5" key="1">
    <citation type="journal article" date="2015" name="Proc. Natl. Acad. Sci. U.S.A.">
        <title>The resurrection genome of Boea hygrometrica: A blueprint for survival of dehydration.</title>
        <authorList>
            <person name="Xiao L."/>
            <person name="Yang G."/>
            <person name="Zhang L."/>
            <person name="Yang X."/>
            <person name="Zhao S."/>
            <person name="Ji Z."/>
            <person name="Zhou Q."/>
            <person name="Hu M."/>
            <person name="Wang Y."/>
            <person name="Chen M."/>
            <person name="Xu Y."/>
            <person name="Jin H."/>
            <person name="Xiao X."/>
            <person name="Hu G."/>
            <person name="Bao F."/>
            <person name="Hu Y."/>
            <person name="Wan P."/>
            <person name="Li L."/>
            <person name="Deng X."/>
            <person name="Kuang T."/>
            <person name="Xiang C."/>
            <person name="Zhu J.K."/>
            <person name="Oliver M.J."/>
            <person name="He Y."/>
        </authorList>
    </citation>
    <scope>NUCLEOTIDE SEQUENCE [LARGE SCALE GENOMIC DNA]</scope>
    <source>
        <strain evidence="5">cv. XS01</strain>
    </source>
</reference>
<feature type="domain" description="ARM repeat N-terminal plant" evidence="3">
    <location>
        <begin position="1"/>
        <end position="229"/>
    </location>
</feature>
<organism evidence="4 5">
    <name type="scientific">Dorcoceras hygrometricum</name>
    <dbReference type="NCBI Taxonomy" id="472368"/>
    <lineage>
        <taxon>Eukaryota</taxon>
        <taxon>Viridiplantae</taxon>
        <taxon>Streptophyta</taxon>
        <taxon>Embryophyta</taxon>
        <taxon>Tracheophyta</taxon>
        <taxon>Spermatophyta</taxon>
        <taxon>Magnoliopsida</taxon>
        <taxon>eudicotyledons</taxon>
        <taxon>Gunneridae</taxon>
        <taxon>Pentapetalae</taxon>
        <taxon>asterids</taxon>
        <taxon>lamiids</taxon>
        <taxon>Lamiales</taxon>
        <taxon>Gesneriaceae</taxon>
        <taxon>Didymocarpoideae</taxon>
        <taxon>Trichosporeae</taxon>
        <taxon>Loxocarpinae</taxon>
        <taxon>Dorcoceras</taxon>
    </lineage>
</organism>
<feature type="region of interest" description="Disordered" evidence="2">
    <location>
        <begin position="570"/>
        <end position="593"/>
    </location>
</feature>
<dbReference type="InterPro" id="IPR016024">
    <property type="entry name" value="ARM-type_fold"/>
</dbReference>
<dbReference type="OrthoDB" id="1872379at2759"/>
<dbReference type="PANTHER" id="PTHR46578:SF1">
    <property type="entry name" value="ARM-REPEAT_TETRATRICOPEPTIDE REPEAT (TPR)-LIKE PROTEIN"/>
    <property type="match status" value="1"/>
</dbReference>
<dbReference type="PANTHER" id="PTHR46578">
    <property type="entry name" value="ARM-REPEAT/TETRATRICOPEPTIDE REPEAT (TPR)-LIKE PROTEIN"/>
    <property type="match status" value="1"/>
</dbReference>
<keyword evidence="1" id="KW-0175">Coiled coil</keyword>
<dbReference type="EMBL" id="KQ988217">
    <property type="protein sequence ID" value="KZV56203.1"/>
    <property type="molecule type" value="Genomic_DNA"/>
</dbReference>
<evidence type="ECO:0000259" key="3">
    <source>
        <dbReference type="Pfam" id="PF26524"/>
    </source>
</evidence>
<dbReference type="SUPFAM" id="SSF48371">
    <property type="entry name" value="ARM repeat"/>
    <property type="match status" value="1"/>
</dbReference>
<gene>
    <name evidence="4" type="ORF">F511_13807</name>
</gene>
<evidence type="ECO:0000256" key="1">
    <source>
        <dbReference type="SAM" id="Coils"/>
    </source>
</evidence>
<dbReference type="InterPro" id="IPR058868">
    <property type="entry name" value="ARM_7"/>
</dbReference>
<dbReference type="Gene3D" id="1.25.40.10">
    <property type="entry name" value="Tetratricopeptide repeat domain"/>
    <property type="match status" value="1"/>
</dbReference>
<dbReference type="Gene3D" id="1.25.10.10">
    <property type="entry name" value="Leucine-rich Repeat Variant"/>
    <property type="match status" value="1"/>
</dbReference>
<proteinExistence type="predicted"/>
<feature type="coiled-coil region" evidence="1">
    <location>
        <begin position="533"/>
        <end position="560"/>
    </location>
</feature>
<evidence type="ECO:0000256" key="2">
    <source>
        <dbReference type="SAM" id="MobiDB-lite"/>
    </source>
</evidence>